<evidence type="ECO:0008006" key="3">
    <source>
        <dbReference type="Google" id="ProtNLM"/>
    </source>
</evidence>
<proteinExistence type="predicted"/>
<evidence type="ECO:0000313" key="1">
    <source>
        <dbReference type="EMBL" id="MCC8622839.1"/>
    </source>
</evidence>
<dbReference type="EMBL" id="JAJIUN010000054">
    <property type="protein sequence ID" value="MCC8622839.1"/>
    <property type="molecule type" value="Genomic_DNA"/>
</dbReference>
<evidence type="ECO:0000313" key="2">
    <source>
        <dbReference type="Proteomes" id="UP001430544"/>
    </source>
</evidence>
<gene>
    <name evidence="1" type="ORF">LN473_12735</name>
</gene>
<sequence>MKRKLMNIIKWSAVNNSSWCKFLWAIFASASLLLTGCGVFQGRDDLYVAYFSPDEEVLNICKEATVVAARDIESIIRYRRSRIICPSYKNETSIPIDSGIGPSPAWGRYDGGGTIFSVNSLTEKKRALEDERERARLEKLSERSVPIESSFLGDFHSHGLKWEVQEKKYFFDRGDVTAKSDDRYFRVDHAGRALGRYEVTYIYRSPAGWWLTVNGSFDGRMLSYPDVLASRLATLRTIAESVELQPMNAANIECSYQKKAKREICRYRIAH</sequence>
<comment type="caution">
    <text evidence="1">The sequence shown here is derived from an EMBL/GenBank/DDBJ whole genome shotgun (WGS) entry which is preliminary data.</text>
</comment>
<organism evidence="1 2">
    <name type="scientific">Xanthomonas vesicatoria</name>
    <dbReference type="NCBI Taxonomy" id="56460"/>
    <lineage>
        <taxon>Bacteria</taxon>
        <taxon>Pseudomonadati</taxon>
        <taxon>Pseudomonadota</taxon>
        <taxon>Gammaproteobacteria</taxon>
        <taxon>Lysobacterales</taxon>
        <taxon>Lysobacteraceae</taxon>
        <taxon>Xanthomonas</taxon>
    </lineage>
</organism>
<dbReference type="Proteomes" id="UP001430544">
    <property type="component" value="Unassembled WGS sequence"/>
</dbReference>
<name>A0ABS8LAR6_9XANT</name>
<accession>A0ABS8LAR6</accession>
<reference evidence="1" key="1">
    <citation type="submission" date="2021-11" db="EMBL/GenBank/DDBJ databases">
        <title>Genome resources and taxonomic validation of 89 Xanthomonas strains.</title>
        <authorList>
            <person name="Tambong J.T."/>
        </authorList>
    </citation>
    <scope>NUCLEOTIDE SEQUENCE</scope>
    <source>
        <strain evidence="1">Bv 5-4A</strain>
    </source>
</reference>
<dbReference type="RefSeq" id="WP_126936679.1">
    <property type="nucleotide sequence ID" value="NZ_CP018470.1"/>
</dbReference>
<dbReference type="GeneID" id="46979930"/>
<protein>
    <recommendedName>
        <fullName evidence="3">DUF4136 domain-containing protein</fullName>
    </recommendedName>
</protein>
<keyword evidence="2" id="KW-1185">Reference proteome</keyword>